<evidence type="ECO:0000313" key="5">
    <source>
        <dbReference type="EMBL" id="MCG2625934.1"/>
    </source>
</evidence>
<comment type="caution">
    <text evidence="5">The sequence shown here is derived from an EMBL/GenBank/DDBJ whole genome shotgun (WGS) entry which is preliminary data.</text>
</comment>
<evidence type="ECO:0000256" key="1">
    <source>
        <dbReference type="ARBA" id="ARBA00022727"/>
    </source>
</evidence>
<dbReference type="RefSeq" id="WP_237889807.1">
    <property type="nucleotide sequence ID" value="NZ_JAKLTY010000002.1"/>
</dbReference>
<dbReference type="SUPFAM" id="SSF53271">
    <property type="entry name" value="PRTase-like"/>
    <property type="match status" value="2"/>
</dbReference>
<sequence length="310" mass="32929">MSTIALQALPSGASAAKRLAARLGVGLGLGFDEIALHRFPDGELRVTVAPAADTTILFASLDQPNDKLIALLFAAEALRRDGARRLVLVAPYLCYMRQDIAFHPGEAISQRAMGRLLATLVDRVVTVDAHLHRTPDIRSVFPDIEAENLSAMPAIADALAADGIDPATVLIGPDAESEPWVNDLAGRLRLQHTVARKTRHADRSVDIDFSDPTLLAGRPALMVDDIVSSGTTLMVAARALRAMGATAIDAVVTHALFPAAMVTAFTDAGIRSIRSTDSVPHPTNAIALDEVLAAALRSELGTTRSRETTR</sequence>
<dbReference type="Proteomes" id="UP001139054">
    <property type="component" value="Unassembled WGS sequence"/>
</dbReference>
<dbReference type="Pfam" id="PF13793">
    <property type="entry name" value="Pribosyltran_N"/>
    <property type="match status" value="1"/>
</dbReference>
<dbReference type="GO" id="GO:0005737">
    <property type="term" value="C:cytoplasm"/>
    <property type="evidence" value="ECO:0007669"/>
    <property type="project" value="TreeGrafter"/>
</dbReference>
<proteinExistence type="inferred from homology"/>
<dbReference type="GO" id="GO:0002189">
    <property type="term" value="C:ribose phosphate diphosphokinase complex"/>
    <property type="evidence" value="ECO:0007669"/>
    <property type="project" value="TreeGrafter"/>
</dbReference>
<dbReference type="NCBIfam" id="NF005537">
    <property type="entry name" value="PRK07199.1"/>
    <property type="match status" value="1"/>
</dbReference>
<dbReference type="NCBIfam" id="TIGR01251">
    <property type="entry name" value="ribP_PPkin"/>
    <property type="match status" value="1"/>
</dbReference>
<dbReference type="EMBL" id="JAKLTY010000002">
    <property type="protein sequence ID" value="MCG2625934.1"/>
    <property type="molecule type" value="Genomic_DNA"/>
</dbReference>
<evidence type="ECO:0000313" key="6">
    <source>
        <dbReference type="Proteomes" id="UP001139054"/>
    </source>
</evidence>
<reference evidence="5" key="1">
    <citation type="submission" date="2022-01" db="EMBL/GenBank/DDBJ databases">
        <title>Genome sequnece data of strain Bradyrhizobium sp. nov.</title>
        <authorList>
            <person name="Zhang J."/>
        </authorList>
    </citation>
    <scope>NUCLEOTIDE SEQUENCE</scope>
    <source>
        <strain evidence="5">WYCCWR 13023</strain>
    </source>
</reference>
<evidence type="ECO:0000259" key="3">
    <source>
        <dbReference type="Pfam" id="PF00156"/>
    </source>
</evidence>
<name>A0A9X1U821_9BRAD</name>
<dbReference type="PANTHER" id="PTHR10210:SF41">
    <property type="entry name" value="RIBOSE-PHOSPHATE PYROPHOSPHOKINASE 1, CHLOROPLASTIC"/>
    <property type="match status" value="1"/>
</dbReference>
<accession>A0A9X1U821</accession>
<dbReference type="InterPro" id="IPR005946">
    <property type="entry name" value="Rib-P_diPkinase"/>
</dbReference>
<protein>
    <submittedName>
        <fullName evidence="5">Ribose-phosphate pyrophosphokinase</fullName>
    </submittedName>
</protein>
<evidence type="ECO:0000256" key="2">
    <source>
        <dbReference type="RuleBase" id="RU004324"/>
    </source>
</evidence>
<dbReference type="GO" id="GO:0000287">
    <property type="term" value="F:magnesium ion binding"/>
    <property type="evidence" value="ECO:0007669"/>
    <property type="project" value="InterPro"/>
</dbReference>
<evidence type="ECO:0000259" key="4">
    <source>
        <dbReference type="Pfam" id="PF13793"/>
    </source>
</evidence>
<keyword evidence="1 2" id="KW-0545">Nucleotide biosynthesis</keyword>
<dbReference type="InterPro" id="IPR029057">
    <property type="entry name" value="PRTase-like"/>
</dbReference>
<feature type="domain" description="Phosphoribosyltransferase" evidence="3">
    <location>
        <begin position="167"/>
        <end position="254"/>
    </location>
</feature>
<gene>
    <name evidence="5" type="ORF">L6654_04775</name>
</gene>
<dbReference type="GO" id="GO:0006015">
    <property type="term" value="P:5-phosphoribose 1-diphosphate biosynthetic process"/>
    <property type="evidence" value="ECO:0007669"/>
    <property type="project" value="TreeGrafter"/>
</dbReference>
<dbReference type="Gene3D" id="3.40.50.2020">
    <property type="match status" value="2"/>
</dbReference>
<comment type="similarity">
    <text evidence="2">Belongs to the ribose-phosphate pyrophosphokinase family.</text>
</comment>
<feature type="domain" description="Ribose-phosphate pyrophosphokinase N-terminal" evidence="4">
    <location>
        <begin position="14"/>
        <end position="119"/>
    </location>
</feature>
<dbReference type="CDD" id="cd06223">
    <property type="entry name" value="PRTases_typeI"/>
    <property type="match status" value="1"/>
</dbReference>
<dbReference type="AlphaFoldDB" id="A0A9X1U821"/>
<dbReference type="GO" id="GO:0004749">
    <property type="term" value="F:ribose phosphate diphosphokinase activity"/>
    <property type="evidence" value="ECO:0007669"/>
    <property type="project" value="TreeGrafter"/>
</dbReference>
<dbReference type="InterPro" id="IPR029099">
    <property type="entry name" value="Pribosyltran_N"/>
</dbReference>
<dbReference type="Pfam" id="PF00156">
    <property type="entry name" value="Pribosyltran"/>
    <property type="match status" value="1"/>
</dbReference>
<dbReference type="SMART" id="SM01400">
    <property type="entry name" value="Pribosyltran_N"/>
    <property type="match status" value="1"/>
</dbReference>
<organism evidence="5 6">
    <name type="scientific">Bradyrhizobium zhengyangense</name>
    <dbReference type="NCBI Taxonomy" id="2911009"/>
    <lineage>
        <taxon>Bacteria</taxon>
        <taxon>Pseudomonadati</taxon>
        <taxon>Pseudomonadota</taxon>
        <taxon>Alphaproteobacteria</taxon>
        <taxon>Hyphomicrobiales</taxon>
        <taxon>Nitrobacteraceae</taxon>
        <taxon>Bradyrhizobium</taxon>
    </lineage>
</organism>
<dbReference type="InterPro" id="IPR000836">
    <property type="entry name" value="PRTase_dom"/>
</dbReference>
<dbReference type="GO" id="GO:0006164">
    <property type="term" value="P:purine nucleotide biosynthetic process"/>
    <property type="evidence" value="ECO:0007669"/>
    <property type="project" value="TreeGrafter"/>
</dbReference>
<dbReference type="PANTHER" id="PTHR10210">
    <property type="entry name" value="RIBOSE-PHOSPHATE DIPHOSPHOKINASE FAMILY MEMBER"/>
    <property type="match status" value="1"/>
</dbReference>